<evidence type="ECO:0000313" key="3">
    <source>
        <dbReference type="EMBL" id="GHA85397.1"/>
    </source>
</evidence>
<dbReference type="EMBL" id="BMZH01000002">
    <property type="protein sequence ID" value="GHA85397.1"/>
    <property type="molecule type" value="Genomic_DNA"/>
</dbReference>
<organism evidence="3 4">
    <name type="scientific">Algimonas arctica</name>
    <dbReference type="NCBI Taxonomy" id="1479486"/>
    <lineage>
        <taxon>Bacteria</taxon>
        <taxon>Pseudomonadati</taxon>
        <taxon>Pseudomonadota</taxon>
        <taxon>Alphaproteobacteria</taxon>
        <taxon>Maricaulales</taxon>
        <taxon>Robiginitomaculaceae</taxon>
        <taxon>Algimonas</taxon>
    </lineage>
</organism>
<keyword evidence="4" id="KW-1185">Reference proteome</keyword>
<accession>A0A8J3G1I4</accession>
<protein>
    <recommendedName>
        <fullName evidence="2">Polysaccharide pyruvyl transferase domain-containing protein</fullName>
    </recommendedName>
</protein>
<dbReference type="Proteomes" id="UP000634004">
    <property type="component" value="Unassembled WGS sequence"/>
</dbReference>
<proteinExistence type="predicted"/>
<reference evidence="3" key="1">
    <citation type="journal article" date="2014" name="Int. J. Syst. Evol. Microbiol.">
        <title>Complete genome sequence of Corynebacterium casei LMG S-19264T (=DSM 44701T), isolated from a smear-ripened cheese.</title>
        <authorList>
            <consortium name="US DOE Joint Genome Institute (JGI-PGF)"/>
            <person name="Walter F."/>
            <person name="Albersmeier A."/>
            <person name="Kalinowski J."/>
            <person name="Ruckert C."/>
        </authorList>
    </citation>
    <scope>NUCLEOTIDE SEQUENCE</scope>
    <source>
        <strain evidence="3">KCTC 32513</strain>
    </source>
</reference>
<feature type="domain" description="Polysaccharide pyruvyl transferase" evidence="2">
    <location>
        <begin position="65"/>
        <end position="375"/>
    </location>
</feature>
<dbReference type="Pfam" id="PF04230">
    <property type="entry name" value="PS_pyruv_trans"/>
    <property type="match status" value="1"/>
</dbReference>
<name>A0A8J3G1I4_9PROT</name>
<dbReference type="AlphaFoldDB" id="A0A8J3G1I4"/>
<gene>
    <name evidence="3" type="ORF">GCM10009069_05680</name>
</gene>
<dbReference type="InterPro" id="IPR007345">
    <property type="entry name" value="Polysacch_pyruvyl_Trfase"/>
</dbReference>
<evidence type="ECO:0000256" key="1">
    <source>
        <dbReference type="SAM" id="MobiDB-lite"/>
    </source>
</evidence>
<comment type="caution">
    <text evidence="3">The sequence shown here is derived from an EMBL/GenBank/DDBJ whole genome shotgun (WGS) entry which is preliminary data.</text>
</comment>
<evidence type="ECO:0000259" key="2">
    <source>
        <dbReference type="Pfam" id="PF04230"/>
    </source>
</evidence>
<evidence type="ECO:0000313" key="4">
    <source>
        <dbReference type="Proteomes" id="UP000634004"/>
    </source>
</evidence>
<feature type="region of interest" description="Disordered" evidence="1">
    <location>
        <begin position="1"/>
        <end position="26"/>
    </location>
</feature>
<reference evidence="3" key="2">
    <citation type="submission" date="2020-09" db="EMBL/GenBank/DDBJ databases">
        <authorList>
            <person name="Sun Q."/>
            <person name="Kim S."/>
        </authorList>
    </citation>
    <scope>NUCLEOTIDE SEQUENCE</scope>
    <source>
        <strain evidence="3">KCTC 32513</strain>
    </source>
</reference>
<sequence>MELGVQRATSRLVSPEKQGEAEAPTRKPRLAIFRRHSLLDGKPVNYAKRPGEAEAHPFFGKPPFNVGDNFVSLALARILDVEDFCVLTHEAPEHYFDYVNEHCDAIIFVAQNCLFPGFFGKYLPARFIEKRIKIPIIFMSLGLQFGLEETPHLEEADVASLKALHERCVSSQVRGEQSADLLSRYGITNTRVVGCPSLFWSLNRDHKIASPSFDRVGWTITNMGSRPELDAFQTEAMSQLGKKAKAFIPICQGGEVVLQRHIIARDCLSVGPRTTTRMQLTKGEEPVLHPFADVSHEPWSLLDCKIEPYDTKLLEQQVDHIYSGLPARARRAVVEDSFFSFETHEYMRNAKSLSLMAGTRLHGNIMALSQGVPALFACHDRRVEEMADLFNAPRFDIRNPKGAFHLKNYDWSATNTQYRVLYDRFVDFLNENKLAHRL</sequence>